<dbReference type="RefSeq" id="WP_220783257.1">
    <property type="nucleotide sequence ID" value="NZ_JAKILT010000035.1"/>
</dbReference>
<dbReference type="Gene3D" id="3.40.50.720">
    <property type="entry name" value="NAD(P)-binding Rossmann-like Domain"/>
    <property type="match status" value="1"/>
</dbReference>
<dbReference type="SUPFAM" id="SSF51735">
    <property type="entry name" value="NAD(P)-binding Rossmann-fold domains"/>
    <property type="match status" value="1"/>
</dbReference>
<protein>
    <recommendedName>
        <fullName evidence="3">SDR family oxidoreductase</fullName>
    </recommendedName>
</protein>
<dbReference type="EMBL" id="BPEY01000136">
    <property type="protein sequence ID" value="GIU51868.1"/>
    <property type="molecule type" value="Genomic_DNA"/>
</dbReference>
<evidence type="ECO:0008006" key="3">
    <source>
        <dbReference type="Google" id="ProtNLM"/>
    </source>
</evidence>
<gene>
    <name evidence="1" type="ORF">TUM4438_42960</name>
</gene>
<dbReference type="InterPro" id="IPR036291">
    <property type="entry name" value="NAD(P)-bd_dom_sf"/>
</dbReference>
<dbReference type="InterPro" id="IPR002347">
    <property type="entry name" value="SDR_fam"/>
</dbReference>
<sequence length="69" mass="7615">MHANGGDPNRIERLQSQIPLGRGGELEEVASTIAWLLSDAASYVTDSFIELVGERQSKFVNLSHEKAQF</sequence>
<dbReference type="Pfam" id="PF13561">
    <property type="entry name" value="adh_short_C2"/>
    <property type="match status" value="1"/>
</dbReference>
<dbReference type="Proteomes" id="UP000887104">
    <property type="component" value="Unassembled WGS sequence"/>
</dbReference>
<organism evidence="1 2">
    <name type="scientific">Shewanella sairae</name>
    <dbReference type="NCBI Taxonomy" id="190310"/>
    <lineage>
        <taxon>Bacteria</taxon>
        <taxon>Pseudomonadati</taxon>
        <taxon>Pseudomonadota</taxon>
        <taxon>Gammaproteobacteria</taxon>
        <taxon>Alteromonadales</taxon>
        <taxon>Shewanellaceae</taxon>
        <taxon>Shewanella</taxon>
    </lineage>
</organism>
<reference evidence="1" key="1">
    <citation type="submission" date="2021-05" db="EMBL/GenBank/DDBJ databases">
        <title>Molecular characterization for Shewanella algae harboring chromosomal blaOXA-55-like strains isolated from clinical and environment sample.</title>
        <authorList>
            <person name="Ohama Y."/>
            <person name="Aoki K."/>
            <person name="Harada S."/>
            <person name="Moriya K."/>
            <person name="Ishii Y."/>
            <person name="Tateda K."/>
        </authorList>
    </citation>
    <scope>NUCLEOTIDE SEQUENCE</scope>
    <source>
        <strain evidence="1">JCM 11563</strain>
    </source>
</reference>
<evidence type="ECO:0000313" key="2">
    <source>
        <dbReference type="Proteomes" id="UP000887104"/>
    </source>
</evidence>
<evidence type="ECO:0000313" key="1">
    <source>
        <dbReference type="EMBL" id="GIU51868.1"/>
    </source>
</evidence>
<comment type="caution">
    <text evidence="1">The sequence shown here is derived from an EMBL/GenBank/DDBJ whole genome shotgun (WGS) entry which is preliminary data.</text>
</comment>
<name>A0ABQ4PR34_9GAMM</name>
<keyword evidence="2" id="KW-1185">Reference proteome</keyword>
<proteinExistence type="predicted"/>
<accession>A0ABQ4PR34</accession>